<dbReference type="InterPro" id="IPR012341">
    <property type="entry name" value="6hp_glycosidase-like_sf"/>
</dbReference>
<dbReference type="PANTHER" id="PTHR10412">
    <property type="entry name" value="MANNOSYL-OLIGOSACCHARIDE GLUCOSIDASE"/>
    <property type="match status" value="1"/>
</dbReference>
<dbReference type="EMBL" id="JALZWP010000019">
    <property type="protein sequence ID" value="MCL1629950.1"/>
    <property type="molecule type" value="Genomic_DNA"/>
</dbReference>
<evidence type="ECO:0000259" key="1">
    <source>
        <dbReference type="Pfam" id="PF22422"/>
    </source>
</evidence>
<comment type="caution">
    <text evidence="2">The sequence shown here is derived from an EMBL/GenBank/DDBJ whole genome shotgun (WGS) entry which is preliminary data.</text>
</comment>
<dbReference type="SUPFAM" id="SSF48208">
    <property type="entry name" value="Six-hairpin glycosidases"/>
    <property type="match status" value="1"/>
</dbReference>
<name>A0ABT0M6E0_9RHOB</name>
<sequence length="421" mass="47054">MTRMDHLALDEAARAILRKNDRGGYTLPTFGLYPYQWNWDSAFAAWGFAQFDIDRAWLELTTLFTGQWPNGMLPHILFHRPDPGYFPGPDVWGTEDKGPIPSSGISQPPVAATFARMIYDKNPDAGREPLAALFPKLVAWHRWFMRWRNADGMIFITHPWEGGRDNAPDWDSAMQAIDPVGVGEYTRRDTAHVDASMRPTKEDYDRYIWLVQRARGLGWDDAAVAQDQPFKVADPLMTFVLLRANRDLAALADALGEDRSELDSWTAELTAGAAALRNDKGVFDGYNLNLGEHTNSVSNASFLCWLGGVDSPQMLAELHRAFDQCAYPVPSQKVGSDWFNAKRYWRGPTWAIVNMLIGLGLIDMGHHAEAEELRARTAALMTQHGFAEYYDPLTGDPAGGDSFTWTAAVWLAWASPSAGVQ</sequence>
<accession>A0ABT0M6E0</accession>
<feature type="domain" description="Mannosylglycerate hydrolase MGH1-like glycoside hydrolase" evidence="1">
    <location>
        <begin position="33"/>
        <end position="406"/>
    </location>
</feature>
<organism evidence="2 3">
    <name type="scientific">Roseinatronobacter domitianus</name>
    <dbReference type="NCBI Taxonomy" id="2940293"/>
    <lineage>
        <taxon>Bacteria</taxon>
        <taxon>Pseudomonadati</taxon>
        <taxon>Pseudomonadota</taxon>
        <taxon>Alphaproteobacteria</taxon>
        <taxon>Rhodobacterales</taxon>
        <taxon>Paracoccaceae</taxon>
        <taxon>Roseinatronobacter</taxon>
    </lineage>
</organism>
<dbReference type="PANTHER" id="PTHR10412:SF21">
    <property type="entry name" value="ALPHA,ALPHA-TREHALASE"/>
    <property type="match status" value="1"/>
</dbReference>
<dbReference type="Proteomes" id="UP001202550">
    <property type="component" value="Unassembled WGS sequence"/>
</dbReference>
<dbReference type="InterPro" id="IPR054491">
    <property type="entry name" value="MGH1-like_GH"/>
</dbReference>
<reference evidence="2 3" key="1">
    <citation type="submission" date="2022-05" db="EMBL/GenBank/DDBJ databases">
        <title>Seasonal and diel survey of microbial diversity of the Tyrrhenian coast.</title>
        <authorList>
            <person name="Gattoni G."/>
            <person name="Corral P."/>
        </authorList>
    </citation>
    <scope>NUCLEOTIDE SEQUENCE [LARGE SCALE GENOMIC DNA]</scope>
    <source>
        <strain evidence="2 3">V10</strain>
    </source>
</reference>
<dbReference type="InterPro" id="IPR008928">
    <property type="entry name" value="6-hairpin_glycosidase_sf"/>
</dbReference>
<gene>
    <name evidence="2" type="ORF">M3N55_14540</name>
</gene>
<dbReference type="Pfam" id="PF22422">
    <property type="entry name" value="MGH1-like_GH"/>
    <property type="match status" value="1"/>
</dbReference>
<proteinExistence type="predicted"/>
<protein>
    <recommendedName>
        <fullName evidence="1">Mannosylglycerate hydrolase MGH1-like glycoside hydrolase domain-containing protein</fullName>
    </recommendedName>
</protein>
<dbReference type="InterPro" id="IPR004888">
    <property type="entry name" value="Glycoside_hydrolase_63"/>
</dbReference>
<dbReference type="Gene3D" id="1.50.10.10">
    <property type="match status" value="1"/>
</dbReference>
<keyword evidence="3" id="KW-1185">Reference proteome</keyword>
<evidence type="ECO:0000313" key="2">
    <source>
        <dbReference type="EMBL" id="MCL1629950.1"/>
    </source>
</evidence>
<evidence type="ECO:0000313" key="3">
    <source>
        <dbReference type="Proteomes" id="UP001202550"/>
    </source>
</evidence>